<evidence type="ECO:0000259" key="6">
    <source>
        <dbReference type="Pfam" id="PF00501"/>
    </source>
</evidence>
<dbReference type="GO" id="GO:0004467">
    <property type="term" value="F:long-chain fatty acid-CoA ligase activity"/>
    <property type="evidence" value="ECO:0007669"/>
    <property type="project" value="UniProtKB-EC"/>
</dbReference>
<feature type="domain" description="AMP-dependent synthetase/ligase" evidence="6">
    <location>
        <begin position="14"/>
        <end position="112"/>
    </location>
</feature>
<keyword evidence="1 7" id="KW-0436">Ligase</keyword>
<keyword evidence="2" id="KW-0547">Nucleotide-binding</keyword>
<gene>
    <name evidence="7" type="primary">ACSL6_3</name>
    <name evidence="7" type="ORF">Ciccas_013911</name>
</gene>
<protein>
    <recommendedName>
        <fullName evidence="5">long-chain-fatty-acid--CoA ligase</fullName>
        <ecNumber evidence="5">6.2.1.3</ecNumber>
    </recommendedName>
</protein>
<dbReference type="SUPFAM" id="SSF56801">
    <property type="entry name" value="Acetyl-CoA synthetase-like"/>
    <property type="match status" value="1"/>
</dbReference>
<organism evidence="7 8">
    <name type="scientific">Cichlidogyrus casuarinus</name>
    <dbReference type="NCBI Taxonomy" id="1844966"/>
    <lineage>
        <taxon>Eukaryota</taxon>
        <taxon>Metazoa</taxon>
        <taxon>Spiralia</taxon>
        <taxon>Lophotrochozoa</taxon>
        <taxon>Platyhelminthes</taxon>
        <taxon>Monogenea</taxon>
        <taxon>Monopisthocotylea</taxon>
        <taxon>Dactylogyridea</taxon>
        <taxon>Ancyrocephalidae</taxon>
        <taxon>Cichlidogyrus</taxon>
    </lineage>
</organism>
<accession>A0ABD2PLM6</accession>
<proteinExistence type="predicted"/>
<dbReference type="PANTHER" id="PTHR43272">
    <property type="entry name" value="LONG-CHAIN-FATTY-ACID--COA LIGASE"/>
    <property type="match status" value="1"/>
</dbReference>
<keyword evidence="3" id="KW-0276">Fatty acid metabolism</keyword>
<reference evidence="7 8" key="1">
    <citation type="submission" date="2024-11" db="EMBL/GenBank/DDBJ databases">
        <title>Adaptive evolution of stress response genes in parasites aligns with host niche diversity.</title>
        <authorList>
            <person name="Hahn C."/>
            <person name="Resl P."/>
        </authorList>
    </citation>
    <scope>NUCLEOTIDE SEQUENCE [LARGE SCALE GENOMIC DNA]</scope>
    <source>
        <strain evidence="7">EGGRZ-B1_66</strain>
        <tissue evidence="7">Body</tissue>
    </source>
</reference>
<dbReference type="Pfam" id="PF00501">
    <property type="entry name" value="AMP-binding"/>
    <property type="match status" value="1"/>
</dbReference>
<evidence type="ECO:0000256" key="2">
    <source>
        <dbReference type="ARBA" id="ARBA00022741"/>
    </source>
</evidence>
<keyword evidence="4" id="KW-0067">ATP-binding</keyword>
<dbReference type="PANTHER" id="PTHR43272:SF33">
    <property type="entry name" value="AMP-BINDING DOMAIN-CONTAINING PROTEIN-RELATED"/>
    <property type="match status" value="1"/>
</dbReference>
<evidence type="ECO:0000256" key="3">
    <source>
        <dbReference type="ARBA" id="ARBA00022832"/>
    </source>
</evidence>
<evidence type="ECO:0000313" key="8">
    <source>
        <dbReference type="Proteomes" id="UP001626550"/>
    </source>
</evidence>
<comment type="caution">
    <text evidence="7">The sequence shown here is derived from an EMBL/GenBank/DDBJ whole genome shotgun (WGS) entry which is preliminary data.</text>
</comment>
<keyword evidence="8" id="KW-1185">Reference proteome</keyword>
<dbReference type="InterPro" id="IPR000873">
    <property type="entry name" value="AMP-dep_synth/lig_dom"/>
</dbReference>
<dbReference type="EC" id="6.2.1.3" evidence="5"/>
<dbReference type="Proteomes" id="UP001626550">
    <property type="component" value="Unassembled WGS sequence"/>
</dbReference>
<sequence length="216" mass="23809">MDPKDEAFLSVREAFGGRLRLAYTGASLCLEDTFKFFKAAFGIPVQTGYGCTESSGAITLTMAEDTELGHVGSLALGVKVKLVSDPEIKGMPFANMGGEVRVKGMNVMKSYFKDPEKTKEAIDENGWLKTGDIGMWDNKGRLCIIDRKKSLFKTSLGLYISPEKIEAMLSTHVSSIIQIMVDGRIDKSKPYAIIYANYSEIYSMFVALSSFDSFVD</sequence>
<evidence type="ECO:0000256" key="4">
    <source>
        <dbReference type="ARBA" id="ARBA00022840"/>
    </source>
</evidence>
<evidence type="ECO:0000313" key="7">
    <source>
        <dbReference type="EMBL" id="KAL3307572.1"/>
    </source>
</evidence>
<evidence type="ECO:0000256" key="1">
    <source>
        <dbReference type="ARBA" id="ARBA00022598"/>
    </source>
</evidence>
<evidence type="ECO:0000256" key="5">
    <source>
        <dbReference type="ARBA" id="ARBA00026121"/>
    </source>
</evidence>
<dbReference type="AlphaFoldDB" id="A0ABD2PLM6"/>
<dbReference type="Gene3D" id="3.40.50.12780">
    <property type="entry name" value="N-terminal domain of ligase-like"/>
    <property type="match status" value="1"/>
</dbReference>
<name>A0ABD2PLM6_9PLAT</name>
<keyword evidence="3" id="KW-0443">Lipid metabolism</keyword>
<dbReference type="GO" id="GO:0005524">
    <property type="term" value="F:ATP binding"/>
    <property type="evidence" value="ECO:0007669"/>
    <property type="project" value="UniProtKB-KW"/>
</dbReference>
<dbReference type="InterPro" id="IPR042099">
    <property type="entry name" value="ANL_N_sf"/>
</dbReference>
<dbReference type="EMBL" id="JBJKFK010007034">
    <property type="protein sequence ID" value="KAL3307572.1"/>
    <property type="molecule type" value="Genomic_DNA"/>
</dbReference>